<feature type="domain" description="DUF3857" evidence="2">
    <location>
        <begin position="91"/>
        <end position="254"/>
    </location>
</feature>
<dbReference type="EMBL" id="JALBWM010000057">
    <property type="protein sequence ID" value="MCO1335311.1"/>
    <property type="molecule type" value="Genomic_DNA"/>
</dbReference>
<dbReference type="Proteomes" id="UP001139028">
    <property type="component" value="Unassembled WGS sequence"/>
</dbReference>
<dbReference type="AlphaFoldDB" id="A0A9X2J896"/>
<evidence type="ECO:0000259" key="1">
    <source>
        <dbReference type="Pfam" id="PF04473"/>
    </source>
</evidence>
<dbReference type="Gene3D" id="2.60.40.3140">
    <property type="match status" value="1"/>
</dbReference>
<dbReference type="Pfam" id="PF04473">
    <property type="entry name" value="DUF553"/>
    <property type="match status" value="1"/>
</dbReference>
<gene>
    <name evidence="3" type="ORF">MO867_13315</name>
</gene>
<reference evidence="3" key="1">
    <citation type="journal article" date="2022" name="Arch. Microbiol.">
        <title>Microbulbifer okhotskensis sp. nov., isolated from a deep bottom sediment of the Okhotsk Sea.</title>
        <authorList>
            <person name="Romanenko L."/>
            <person name="Kurilenko V."/>
            <person name="Otstavnykh N."/>
            <person name="Velansky P."/>
            <person name="Isaeva M."/>
            <person name="Mikhailov V."/>
        </authorList>
    </citation>
    <scope>NUCLEOTIDE SEQUENCE</scope>
    <source>
        <strain evidence="3">OS29</strain>
    </source>
</reference>
<feature type="domain" description="Transglutaminase-like" evidence="1">
    <location>
        <begin position="315"/>
        <end position="412"/>
    </location>
</feature>
<name>A0A9X2J896_9GAMM</name>
<organism evidence="3 4">
    <name type="scientific">Microbulbifer okhotskensis</name>
    <dbReference type="NCBI Taxonomy" id="2926617"/>
    <lineage>
        <taxon>Bacteria</taxon>
        <taxon>Pseudomonadati</taxon>
        <taxon>Pseudomonadota</taxon>
        <taxon>Gammaproteobacteria</taxon>
        <taxon>Cellvibrionales</taxon>
        <taxon>Microbulbiferaceae</taxon>
        <taxon>Microbulbifer</taxon>
    </lineage>
</organism>
<dbReference type="InterPro" id="IPR007562">
    <property type="entry name" value="Transglutaminase-like_domain"/>
</dbReference>
<feature type="non-terminal residue" evidence="3">
    <location>
        <position position="1"/>
    </location>
</feature>
<protein>
    <submittedName>
        <fullName evidence="3">DUF3857 and transglutaminase domain-containing protein</fullName>
    </submittedName>
</protein>
<accession>A0A9X2J896</accession>
<proteinExistence type="predicted"/>
<dbReference type="InterPro" id="IPR024618">
    <property type="entry name" value="DUF3857"/>
</dbReference>
<evidence type="ECO:0000313" key="4">
    <source>
        <dbReference type="Proteomes" id="UP001139028"/>
    </source>
</evidence>
<keyword evidence="4" id="KW-1185">Reference proteome</keyword>
<evidence type="ECO:0000259" key="2">
    <source>
        <dbReference type="Pfam" id="PF12969"/>
    </source>
</evidence>
<dbReference type="InterPro" id="IPR038765">
    <property type="entry name" value="Papain-like_cys_pep_sf"/>
</dbReference>
<comment type="caution">
    <text evidence="3">The sequence shown here is derived from an EMBL/GenBank/DDBJ whole genome shotgun (WGS) entry which is preliminary data.</text>
</comment>
<evidence type="ECO:0000313" key="3">
    <source>
        <dbReference type="EMBL" id="MCO1335311.1"/>
    </source>
</evidence>
<sequence length="689" mass="78567">NQIRYFLSNPQTPDSVITQQSRLTLKYPLLGRLLAATLLFAVSLAWATPEINVAPTPAWVDTLSPRNSLPKSEGSVRYHLSNSQISHTNDQHRYYFQLMMEPLNQQGVKQVSELNISFYPAFQELVVHEITVSRNGKLIDRLEKEGFKLFQSEQELSKKLYSEMWNALYILEDIRPGDKISYAYTIEGNNPIFERGDFGALYLSWPDAIDRRYVKINSDSKLNYRFNNSEAPVTVYKQDGTFQYILDLQQVAPVLQESEYPHWHDPYNYLQYSGYNSWAEVNDWAIKLYDIDLSLPEALSNQLEQWRKEQGIEAAVSKAIAYVQEDIRYFGIEFGINSHQPRTPKETLEKRYGDCKDKAILLTAMLSHLGVKSYPALVSAGRGRDIANDLPSPNSFDHVISLIELNGQEYWIDGTASGQGANINSKGFFDYELALPVRPGTLSLKEVTTVYPANGTLQLDVAEKYDINAGANTAELRVESTYTALKAEQMRQFFQSADSEHIKSNYANFMATYYPGIEVTSNISHSDNLQENIVRVSETYDITDFSELNAARKIFSIYASSIASYITSPQKRIRQSPLALNHPVDVQHQAVATVSGEVLWKEETEELQINNPWFTFSRSSEHSDNRITVNYAFKSKTDHVRNTDVAEYMAQLNKLNEALQYQFWAKGDNSNTQETSKAMKNLVKSLIRK</sequence>
<dbReference type="SUPFAM" id="SSF54001">
    <property type="entry name" value="Cysteine proteinases"/>
    <property type="match status" value="1"/>
</dbReference>
<dbReference type="Gene3D" id="3.10.620.30">
    <property type="match status" value="1"/>
</dbReference>
<dbReference type="RefSeq" id="WP_252468954.1">
    <property type="nucleotide sequence ID" value="NZ_JALBWM010000057.1"/>
</dbReference>
<dbReference type="Pfam" id="PF12969">
    <property type="entry name" value="DUF3857"/>
    <property type="match status" value="1"/>
</dbReference>